<reference evidence="1 2" key="1">
    <citation type="journal article" date="2012" name="Eukaryot. Cell">
        <title>Draft genome sequence of Wickerhamomyces ciferrii NRRL Y-1031 F-60-10.</title>
        <authorList>
            <person name="Schneider J."/>
            <person name="Andrea H."/>
            <person name="Blom J."/>
            <person name="Jaenicke S."/>
            <person name="Ruckert C."/>
            <person name="Schorsch C."/>
            <person name="Szczepanowski R."/>
            <person name="Farwick M."/>
            <person name="Goesmann A."/>
            <person name="Puhler A."/>
            <person name="Schaffer S."/>
            <person name="Tauch A."/>
            <person name="Kohler T."/>
            <person name="Brinkrolf K."/>
        </authorList>
    </citation>
    <scope>NUCLEOTIDE SEQUENCE [LARGE SCALE GENOMIC DNA]</scope>
    <source>
        <strain evidence="2">ATCC 14091 / BCRC 22168 / CBS 111 / JCM 3599 / NBRC 0793 / NRRL Y-1031 F-60-10</strain>
    </source>
</reference>
<protein>
    <submittedName>
        <fullName evidence="1">Kinase</fullName>
        <ecNumber evidence="1">2.7.-.-</ecNumber>
    </submittedName>
</protein>
<gene>
    <name evidence="1" type="ORF">BN7_2213</name>
</gene>
<keyword evidence="1" id="KW-0418">Kinase</keyword>
<evidence type="ECO:0000313" key="1">
    <source>
        <dbReference type="EMBL" id="CCH42669.1"/>
    </source>
</evidence>
<dbReference type="InterPro" id="IPR027417">
    <property type="entry name" value="P-loop_NTPase"/>
</dbReference>
<sequence length="284" mass="32892">MSTLTKSIEFLEPIITKWKFNEKPLVISISGPQGSGKSYLSSKLAIHLTRSYPTLNSITISTDDLYLRNKDQRQLTKDHPGTKLLNGRGLPGTHDVELGYNLISKIVNKESGFKIPTYNKAAFNGEGDRNDEDQWQNIKTPIDILIVEGWFNGFLPFENSDDVEEIINSSKLLSNFPKDDIFEINSFLDEYVKIWNFFDVDIFFDTEDINNVFEWRIQQEHELIEQKGSGMTDQQVRDFISRYMAVYKLYYRDFTLKGTPSTPKGYNLKIKLDSKRVIENVEIF</sequence>
<dbReference type="FunCoup" id="K0KMS8">
    <property type="interactions" value="357"/>
</dbReference>
<dbReference type="eggNOG" id="KOG2878">
    <property type="taxonomic scope" value="Eukaryota"/>
</dbReference>
<dbReference type="GO" id="GO:0016301">
    <property type="term" value="F:kinase activity"/>
    <property type="evidence" value="ECO:0007669"/>
    <property type="project" value="UniProtKB-KW"/>
</dbReference>
<dbReference type="Gene3D" id="3.40.50.300">
    <property type="entry name" value="P-loop containing nucleotide triphosphate hydrolases"/>
    <property type="match status" value="1"/>
</dbReference>
<proteinExistence type="predicted"/>
<dbReference type="PANTHER" id="PTHR10285">
    <property type="entry name" value="URIDINE KINASE"/>
    <property type="match status" value="1"/>
</dbReference>
<dbReference type="HOGENOM" id="CLU_056986_0_0_1"/>
<accession>K0KMS8</accession>
<comment type="caution">
    <text evidence="1">The sequence shown here is derived from an EMBL/GenBank/DDBJ whole genome shotgun (WGS) entry which is preliminary data.</text>
</comment>
<dbReference type="AlphaFoldDB" id="K0KMS8"/>
<name>K0KMS8_WICCF</name>
<keyword evidence="1" id="KW-0808">Transferase</keyword>
<keyword evidence="2" id="KW-1185">Reference proteome</keyword>
<dbReference type="SUPFAM" id="SSF52540">
    <property type="entry name" value="P-loop containing nucleoside triphosphate hydrolases"/>
    <property type="match status" value="1"/>
</dbReference>
<dbReference type="EC" id="2.7.-.-" evidence="1"/>
<dbReference type="STRING" id="1206466.K0KMS8"/>
<dbReference type="EMBL" id="CAIF01000049">
    <property type="protein sequence ID" value="CCH42669.1"/>
    <property type="molecule type" value="Genomic_DNA"/>
</dbReference>
<dbReference type="Proteomes" id="UP000009328">
    <property type="component" value="Unassembled WGS sequence"/>
</dbReference>
<dbReference type="InParanoid" id="K0KMS8"/>
<evidence type="ECO:0000313" key="2">
    <source>
        <dbReference type="Proteomes" id="UP000009328"/>
    </source>
</evidence>
<organism evidence="1 2">
    <name type="scientific">Wickerhamomyces ciferrii (strain ATCC 14091 / BCRC 22168 / CBS 111 / JCM 3599 / NBRC 0793 / NRRL Y-1031 F-60-10)</name>
    <name type="common">Yeast</name>
    <name type="synonym">Pichia ciferrii</name>
    <dbReference type="NCBI Taxonomy" id="1206466"/>
    <lineage>
        <taxon>Eukaryota</taxon>
        <taxon>Fungi</taxon>
        <taxon>Dikarya</taxon>
        <taxon>Ascomycota</taxon>
        <taxon>Saccharomycotina</taxon>
        <taxon>Saccharomycetes</taxon>
        <taxon>Phaffomycetales</taxon>
        <taxon>Wickerhamomycetaceae</taxon>
        <taxon>Wickerhamomyces</taxon>
    </lineage>
</organism>